<reference evidence="1" key="1">
    <citation type="submission" date="2020-08" db="EMBL/GenBank/DDBJ databases">
        <title>Multicomponent nature underlies the extraordinary mechanical properties of spider dragline silk.</title>
        <authorList>
            <person name="Kono N."/>
            <person name="Nakamura H."/>
            <person name="Mori M."/>
            <person name="Yoshida Y."/>
            <person name="Ohtoshi R."/>
            <person name="Malay A.D."/>
            <person name="Moran D.A.P."/>
            <person name="Tomita M."/>
            <person name="Numata K."/>
            <person name="Arakawa K."/>
        </authorList>
    </citation>
    <scope>NUCLEOTIDE SEQUENCE</scope>
</reference>
<organism evidence="1 2">
    <name type="scientific">Trichonephila clavipes</name>
    <name type="common">Golden silk orbweaver</name>
    <name type="synonym">Nephila clavipes</name>
    <dbReference type="NCBI Taxonomy" id="2585209"/>
    <lineage>
        <taxon>Eukaryota</taxon>
        <taxon>Metazoa</taxon>
        <taxon>Ecdysozoa</taxon>
        <taxon>Arthropoda</taxon>
        <taxon>Chelicerata</taxon>
        <taxon>Arachnida</taxon>
        <taxon>Araneae</taxon>
        <taxon>Araneomorphae</taxon>
        <taxon>Entelegynae</taxon>
        <taxon>Araneoidea</taxon>
        <taxon>Nephilidae</taxon>
        <taxon>Trichonephila</taxon>
    </lineage>
</organism>
<proteinExistence type="predicted"/>
<comment type="caution">
    <text evidence="1">The sequence shown here is derived from an EMBL/GenBank/DDBJ whole genome shotgun (WGS) entry which is preliminary data.</text>
</comment>
<gene>
    <name evidence="1" type="ORF">TNCV_1587961</name>
</gene>
<name>A0A8X6RJA7_TRICX</name>
<evidence type="ECO:0000313" key="2">
    <source>
        <dbReference type="Proteomes" id="UP000887159"/>
    </source>
</evidence>
<accession>A0A8X6RJA7</accession>
<keyword evidence="2" id="KW-1185">Reference proteome</keyword>
<dbReference type="Proteomes" id="UP000887159">
    <property type="component" value="Unassembled WGS sequence"/>
</dbReference>
<sequence>MDLERFKQSLVSETKVDNADSALLRVVSISIKTLPEHQTMMSSANRLNFTPGGGVYSISAKNSEKSVGLRTEPCGTSYPCTIGSENVLLNFTLIDLR</sequence>
<protein>
    <submittedName>
        <fullName evidence="1">Uncharacterized protein</fullName>
    </submittedName>
</protein>
<dbReference type="AlphaFoldDB" id="A0A8X6RJA7"/>
<evidence type="ECO:0000313" key="1">
    <source>
        <dbReference type="EMBL" id="GFX93619.1"/>
    </source>
</evidence>
<dbReference type="EMBL" id="BMAU01021175">
    <property type="protein sequence ID" value="GFX93619.1"/>
    <property type="molecule type" value="Genomic_DNA"/>
</dbReference>